<evidence type="ECO:0008006" key="3">
    <source>
        <dbReference type="Google" id="ProtNLM"/>
    </source>
</evidence>
<protein>
    <recommendedName>
        <fullName evidence="3">Lipoprotein</fullName>
    </recommendedName>
</protein>
<accession>A0A2H1E8R7</accession>
<organism evidence="1 2">
    <name type="scientific">Tenacibaculum maritimum NCIMB 2154</name>
    <dbReference type="NCBI Taxonomy" id="1349785"/>
    <lineage>
        <taxon>Bacteria</taxon>
        <taxon>Pseudomonadati</taxon>
        <taxon>Bacteroidota</taxon>
        <taxon>Flavobacteriia</taxon>
        <taxon>Flavobacteriales</taxon>
        <taxon>Flavobacteriaceae</taxon>
        <taxon>Tenacibaculum</taxon>
    </lineage>
</organism>
<dbReference type="RefSeq" id="WP_100211015.1">
    <property type="nucleotide sequence ID" value="NZ_CP138495.1"/>
</dbReference>
<proteinExistence type="predicted"/>
<dbReference type="AlphaFoldDB" id="A0A2H1E8R7"/>
<dbReference type="KEGG" id="tmar:MARIT_1164"/>
<sequence length="204" mass="24221">MKKINIIITLLFATLYGCGQNNGFEKKMEKFRFSLNKELEKYDNEKIYNLKFDKNDSMIIMIDSFVSKNEKEIKIYRENILKKYENNPDFKFNTEKYIKVDLDKINDSLDELNLSKDVPLSKLLWIDPIAKISSFKTIYFLQEKEVEELAVFNAKISITSSQIKTRKINKSQWEIIDNSYDVVSKFIYDLNQGKVMNIEIFEKK</sequence>
<keyword evidence="2" id="KW-1185">Reference proteome</keyword>
<dbReference type="EMBL" id="LT634361">
    <property type="protein sequence ID" value="SFZ81545.1"/>
    <property type="molecule type" value="Genomic_DNA"/>
</dbReference>
<gene>
    <name evidence="1" type="ORF">MARIT_1164</name>
</gene>
<name>A0A2H1E8R7_9FLAO</name>
<dbReference type="GeneID" id="47722717"/>
<dbReference type="Proteomes" id="UP000231564">
    <property type="component" value="Chromosome MARIT"/>
</dbReference>
<evidence type="ECO:0000313" key="2">
    <source>
        <dbReference type="Proteomes" id="UP000231564"/>
    </source>
</evidence>
<evidence type="ECO:0000313" key="1">
    <source>
        <dbReference type="EMBL" id="SFZ81545.1"/>
    </source>
</evidence>
<dbReference type="PROSITE" id="PS51257">
    <property type="entry name" value="PROKAR_LIPOPROTEIN"/>
    <property type="match status" value="1"/>
</dbReference>
<reference evidence="1 2" key="1">
    <citation type="submission" date="2016-11" db="EMBL/GenBank/DDBJ databases">
        <authorList>
            <person name="Jaros S."/>
            <person name="Januszkiewicz K."/>
            <person name="Wedrychowicz H."/>
        </authorList>
    </citation>
    <scope>NUCLEOTIDE SEQUENCE [LARGE SCALE GENOMIC DNA]</scope>
    <source>
        <strain evidence="1">NCIMB 2154T</strain>
    </source>
</reference>